<dbReference type="Gene3D" id="4.10.280.110">
    <property type="entry name" value="Pre-mRNA processing factor 4 domain"/>
    <property type="match status" value="1"/>
</dbReference>
<evidence type="ECO:0000256" key="8">
    <source>
        <dbReference type="ARBA" id="ARBA00031388"/>
    </source>
</evidence>
<dbReference type="FunFam" id="1.20.940.10:FF:000002">
    <property type="entry name" value="Pre-mRNA processing factor 18"/>
    <property type="match status" value="1"/>
</dbReference>
<proteinExistence type="inferred from homology"/>
<keyword evidence="4" id="KW-0507">mRNA processing</keyword>
<evidence type="ECO:0000313" key="10">
    <source>
        <dbReference type="RefSeq" id="XP_027194684.1"/>
    </source>
</evidence>
<dbReference type="Pfam" id="PF08799">
    <property type="entry name" value="PRP4"/>
    <property type="match status" value="1"/>
</dbReference>
<evidence type="ECO:0000256" key="7">
    <source>
        <dbReference type="ARBA" id="ARBA00023242"/>
    </source>
</evidence>
<dbReference type="GO" id="GO:0005682">
    <property type="term" value="C:U5 snRNP"/>
    <property type="evidence" value="ECO:0007669"/>
    <property type="project" value="TreeGrafter"/>
</dbReference>
<dbReference type="GO" id="GO:0016607">
    <property type="term" value="C:nuclear speck"/>
    <property type="evidence" value="ECO:0007669"/>
    <property type="project" value="UniProtKB-SubCell"/>
</dbReference>
<dbReference type="Gene3D" id="1.20.940.10">
    <property type="entry name" value="Functional domain of the splicing factor Prp18"/>
    <property type="match status" value="1"/>
</dbReference>
<dbReference type="RefSeq" id="XP_027194684.1">
    <property type="nucleotide sequence ID" value="XM_027338883.1"/>
</dbReference>
<evidence type="ECO:0000256" key="6">
    <source>
        <dbReference type="ARBA" id="ARBA00023187"/>
    </source>
</evidence>
<evidence type="ECO:0000256" key="4">
    <source>
        <dbReference type="ARBA" id="ARBA00022664"/>
    </source>
</evidence>
<comment type="similarity">
    <text evidence="2">Belongs to the PRP18 family.</text>
</comment>
<dbReference type="SUPFAM" id="SSF47938">
    <property type="entry name" value="Functional domain of the splicing factor Prp18"/>
    <property type="match status" value="1"/>
</dbReference>
<dbReference type="SUPFAM" id="SSF158230">
    <property type="entry name" value="PRP4-like"/>
    <property type="match status" value="1"/>
</dbReference>
<keyword evidence="5" id="KW-0747">Spliceosome</keyword>
<reference evidence="10" key="1">
    <citation type="submission" date="2025-08" db="UniProtKB">
        <authorList>
            <consortium name="RefSeq"/>
        </authorList>
    </citation>
    <scope>IDENTIFICATION</scope>
    <source>
        <strain evidence="10">Airmid</strain>
    </source>
</reference>
<dbReference type="OrthoDB" id="6497309at2759"/>
<organism evidence="9 10">
    <name type="scientific">Dermatophagoides pteronyssinus</name>
    <name type="common">European house dust mite</name>
    <dbReference type="NCBI Taxonomy" id="6956"/>
    <lineage>
        <taxon>Eukaryota</taxon>
        <taxon>Metazoa</taxon>
        <taxon>Ecdysozoa</taxon>
        <taxon>Arthropoda</taxon>
        <taxon>Chelicerata</taxon>
        <taxon>Arachnida</taxon>
        <taxon>Acari</taxon>
        <taxon>Acariformes</taxon>
        <taxon>Sarcoptiformes</taxon>
        <taxon>Astigmata</taxon>
        <taxon>Psoroptidia</taxon>
        <taxon>Analgoidea</taxon>
        <taxon>Pyroglyphidae</taxon>
        <taxon>Dermatophagoidinae</taxon>
        <taxon>Dermatophagoides</taxon>
    </lineage>
</organism>
<evidence type="ECO:0000256" key="5">
    <source>
        <dbReference type="ARBA" id="ARBA00022728"/>
    </source>
</evidence>
<evidence type="ECO:0000256" key="3">
    <source>
        <dbReference type="ARBA" id="ARBA00018242"/>
    </source>
</evidence>
<keyword evidence="9" id="KW-1185">Reference proteome</keyword>
<sequence>MDLLRAEIAKKRKQLEKSSLIDEDKKFFKREELNKKIDEEYWQKQAEKLVKKRRYDEQHGINSEDSESRDSGDDLMTASGSKLSAEEIAKMKLKKWIKNQTGSSGEDRTNGEERILSRKEVIKRLRERDQPITLFGETEIDAFRRLRKLEIIEPESSDKGFRNDFQEAMEKVDAAYLEEIVKADSHNTTDGHGGEKKRGKNDVKIEEMNTTIEEIIEQAQYLGKQRSKRPNTDDEQRRSDCAVILKFLKFLLELWGRRLNDRNESDKRLTQGRLMTAIYTQTQEYLKPMFKQLTKQTIADDILKHLIIIIKYLLERDYVHANDAYLQMAIGNAPWPIGVTMVGIHARTGREKIFAQNIAHVLNDETQRKYIQALKRLMTQCQKMFPTDPSRCVEYTKE</sequence>
<dbReference type="PANTHER" id="PTHR13007:SF19">
    <property type="entry name" value="PRE-MRNA-SPLICING FACTOR 18"/>
    <property type="match status" value="1"/>
</dbReference>
<keyword evidence="6" id="KW-0508">mRNA splicing</keyword>
<dbReference type="InterPro" id="IPR004098">
    <property type="entry name" value="Prp18"/>
</dbReference>
<dbReference type="GO" id="GO:0000350">
    <property type="term" value="P:generation of catalytic spliceosome for second transesterification step"/>
    <property type="evidence" value="ECO:0007669"/>
    <property type="project" value="TreeGrafter"/>
</dbReference>
<dbReference type="FunFam" id="4.10.280.110:FF:000001">
    <property type="entry name" value="pre-mRNA-splicing factor 18 isoform X2"/>
    <property type="match status" value="1"/>
</dbReference>
<comment type="subcellular location">
    <subcellularLocation>
        <location evidence="1">Nucleus speckle</location>
    </subcellularLocation>
</comment>
<keyword evidence="7" id="KW-0539">Nucleus</keyword>
<dbReference type="InParanoid" id="A0A6P6XS11"/>
<dbReference type="Proteomes" id="UP000515146">
    <property type="component" value="Unplaced"/>
</dbReference>
<dbReference type="KEGG" id="dpte:113789360"/>
<dbReference type="GO" id="GO:0046540">
    <property type="term" value="C:U4/U6 x U5 tri-snRNP complex"/>
    <property type="evidence" value="ECO:0007669"/>
    <property type="project" value="TreeGrafter"/>
</dbReference>
<accession>A0A6P6XS11</accession>
<evidence type="ECO:0000256" key="2">
    <source>
        <dbReference type="ARBA" id="ARBA00008137"/>
    </source>
</evidence>
<dbReference type="InterPro" id="IPR036285">
    <property type="entry name" value="PRP4-like_sf"/>
</dbReference>
<evidence type="ECO:0000313" key="9">
    <source>
        <dbReference type="Proteomes" id="UP000515146"/>
    </source>
</evidence>
<dbReference type="InterPro" id="IPR039979">
    <property type="entry name" value="PRPF18"/>
</dbReference>
<protein>
    <recommendedName>
        <fullName evidence="3">Pre-mRNA-splicing factor 18</fullName>
    </recommendedName>
    <alternativeName>
        <fullName evidence="8">PRP18 homolog</fullName>
    </alternativeName>
</protein>
<dbReference type="Pfam" id="PF02840">
    <property type="entry name" value="Prp18"/>
    <property type="match status" value="1"/>
</dbReference>
<evidence type="ECO:0000256" key="1">
    <source>
        <dbReference type="ARBA" id="ARBA00004324"/>
    </source>
</evidence>
<dbReference type="GO" id="GO:0071021">
    <property type="term" value="C:U2-type post-spliceosomal complex"/>
    <property type="evidence" value="ECO:0007669"/>
    <property type="project" value="TreeGrafter"/>
</dbReference>
<dbReference type="FunCoup" id="A0A6P6XS11">
    <property type="interactions" value="1250"/>
</dbReference>
<dbReference type="GeneID" id="113789360"/>
<dbReference type="CTD" id="42285"/>
<gene>
    <name evidence="10" type="primary">LOC113789360</name>
</gene>
<dbReference type="SMART" id="SM00500">
    <property type="entry name" value="SFM"/>
    <property type="match status" value="1"/>
</dbReference>
<dbReference type="AlphaFoldDB" id="A0A6P6XS11"/>
<dbReference type="InterPro" id="IPR014906">
    <property type="entry name" value="PRP4-like"/>
</dbReference>
<dbReference type="OMA" id="SFAQVRW"/>
<dbReference type="PANTHER" id="PTHR13007">
    <property type="entry name" value="PRE-MRNA SPLICING FACTOR-RELATED"/>
    <property type="match status" value="1"/>
</dbReference>
<name>A0A6P6XS11_DERPT</name>